<name>A0A0E9QU09_ANGAN</name>
<proteinExistence type="predicted"/>
<reference evidence="1" key="2">
    <citation type="journal article" date="2015" name="Fish Shellfish Immunol.">
        <title>Early steps in the European eel (Anguilla anguilla)-Vibrio vulnificus interaction in the gills: Role of the RtxA13 toxin.</title>
        <authorList>
            <person name="Callol A."/>
            <person name="Pajuelo D."/>
            <person name="Ebbesson L."/>
            <person name="Teles M."/>
            <person name="MacKenzie S."/>
            <person name="Amaro C."/>
        </authorList>
    </citation>
    <scope>NUCLEOTIDE SEQUENCE</scope>
</reference>
<reference evidence="1" key="1">
    <citation type="submission" date="2014-11" db="EMBL/GenBank/DDBJ databases">
        <authorList>
            <person name="Amaro Gonzalez C."/>
        </authorList>
    </citation>
    <scope>NUCLEOTIDE SEQUENCE</scope>
</reference>
<protein>
    <submittedName>
        <fullName evidence="1">Uncharacterized protein</fullName>
    </submittedName>
</protein>
<dbReference type="EMBL" id="GBXM01088979">
    <property type="protein sequence ID" value="JAH19598.1"/>
    <property type="molecule type" value="Transcribed_RNA"/>
</dbReference>
<dbReference type="AlphaFoldDB" id="A0A0E9QU09"/>
<organism evidence="1">
    <name type="scientific">Anguilla anguilla</name>
    <name type="common">European freshwater eel</name>
    <name type="synonym">Muraena anguilla</name>
    <dbReference type="NCBI Taxonomy" id="7936"/>
    <lineage>
        <taxon>Eukaryota</taxon>
        <taxon>Metazoa</taxon>
        <taxon>Chordata</taxon>
        <taxon>Craniata</taxon>
        <taxon>Vertebrata</taxon>
        <taxon>Euteleostomi</taxon>
        <taxon>Actinopterygii</taxon>
        <taxon>Neopterygii</taxon>
        <taxon>Teleostei</taxon>
        <taxon>Anguilliformes</taxon>
        <taxon>Anguillidae</taxon>
        <taxon>Anguilla</taxon>
    </lineage>
</organism>
<evidence type="ECO:0000313" key="1">
    <source>
        <dbReference type="EMBL" id="JAH19598.1"/>
    </source>
</evidence>
<sequence length="33" mass="3917">MRSQKYTLCASIWKDPLGKICFGTIMRSSYRFQ</sequence>
<accession>A0A0E9QU09</accession>